<reference evidence="3" key="2">
    <citation type="submission" date="2023-06" db="EMBL/GenBank/DDBJ databases">
        <authorList>
            <consortium name="Lawrence Berkeley National Laboratory"/>
            <person name="Mondo S.J."/>
            <person name="Hensen N."/>
            <person name="Bonometti L."/>
            <person name="Westerberg I."/>
            <person name="Brannstrom I.O."/>
            <person name="Guillou S."/>
            <person name="Cros-Aarteil S."/>
            <person name="Calhoun S."/>
            <person name="Haridas S."/>
            <person name="Kuo A."/>
            <person name="Pangilinan J."/>
            <person name="Riley R."/>
            <person name="Labutti K."/>
            <person name="Andreopoulos B."/>
            <person name="Lipzen A."/>
            <person name="Chen C."/>
            <person name="Yanf M."/>
            <person name="Daum C."/>
            <person name="Ng V."/>
            <person name="Clum A."/>
            <person name="Steindorff A."/>
            <person name="Ohm R."/>
            <person name="Martin F."/>
            <person name="Silar P."/>
            <person name="Natvig D."/>
            <person name="Lalanne C."/>
            <person name="Gautier V."/>
            <person name="Ament-Velasquez S.L."/>
            <person name="Kruys A."/>
            <person name="Hutchinson M.I."/>
            <person name="Powell A.J."/>
            <person name="Barry K."/>
            <person name="Miller A.N."/>
            <person name="Grigoriev I.V."/>
            <person name="Debuchy R."/>
            <person name="Gladieux P."/>
            <person name="Thoren M.H."/>
            <person name="Johannesson H."/>
        </authorList>
    </citation>
    <scope>NUCLEOTIDE SEQUENCE</scope>
    <source>
        <strain evidence="3">PSN324</strain>
    </source>
</reference>
<dbReference type="Proteomes" id="UP001321749">
    <property type="component" value="Unassembled WGS sequence"/>
</dbReference>
<evidence type="ECO:0000256" key="1">
    <source>
        <dbReference type="SAM" id="MobiDB-lite"/>
    </source>
</evidence>
<protein>
    <submittedName>
        <fullName evidence="3">Uncharacterized protein</fullName>
    </submittedName>
</protein>
<keyword evidence="4" id="KW-1185">Reference proteome</keyword>
<sequence length="529" mass="59098">MSGRSRRAQEAADPDSKYSSDESGDPLDLDSGFDFANGPDYNYISDDLSDVAEEDEEEDCNYGQDQYHLDDDYGQAAYNYASDSSVGGGASPKYTNTYAEIRRRGPRKVLGHITTELKERVPRLPRPHLPGAGFFRDSSFFGVGVLSSFVSIVILALLLSGALTLATQGLQHLHGEPSLESSAAFDLAKVPAVHRHLVESLDAFHLNPDLDDTLNDNIVTLLNLRKRLLKYPENLRQEVENLLAKTITISTQYKILQTDVTHALNATTRGSSKLVDKIREYQDKTDVPSPSSSTPFLKDFAEPTGTTPTGLQTQFLLKIFSFLRSKVLPGRFQYHFNYYYRNSPEDSLRKAINSYFYQTRQTVDAALKSAKTLSQSVEQSTEQLLRVSKQEKEEAALVRDTDGGWTLSGTGATRRSRAAAVQYFDGLVEEIMVRLGARNPEVRKKELYSILKLFQSLGGLSREVEGKLEEVGRELAGVGFVQKDHLALLKSSNPGAVRELGKVFEGMKEGLDQGWQEWEGLRRRFDRDL</sequence>
<keyword evidence="2" id="KW-0472">Membrane</keyword>
<evidence type="ECO:0000256" key="2">
    <source>
        <dbReference type="SAM" id="Phobius"/>
    </source>
</evidence>
<name>A0AAV9HYJ0_9PEZI</name>
<gene>
    <name evidence="3" type="ORF">QBC42DRAFT_316349</name>
</gene>
<evidence type="ECO:0000313" key="3">
    <source>
        <dbReference type="EMBL" id="KAK4465030.1"/>
    </source>
</evidence>
<keyword evidence="2" id="KW-0812">Transmembrane</keyword>
<proteinExistence type="predicted"/>
<feature type="compositionally biased region" description="Basic and acidic residues" evidence="1">
    <location>
        <begin position="7"/>
        <end position="20"/>
    </location>
</feature>
<organism evidence="3 4">
    <name type="scientific">Cladorrhinum samala</name>
    <dbReference type="NCBI Taxonomy" id="585594"/>
    <lineage>
        <taxon>Eukaryota</taxon>
        <taxon>Fungi</taxon>
        <taxon>Dikarya</taxon>
        <taxon>Ascomycota</taxon>
        <taxon>Pezizomycotina</taxon>
        <taxon>Sordariomycetes</taxon>
        <taxon>Sordariomycetidae</taxon>
        <taxon>Sordariales</taxon>
        <taxon>Podosporaceae</taxon>
        <taxon>Cladorrhinum</taxon>
    </lineage>
</organism>
<evidence type="ECO:0000313" key="4">
    <source>
        <dbReference type="Proteomes" id="UP001321749"/>
    </source>
</evidence>
<reference evidence="3" key="1">
    <citation type="journal article" date="2023" name="Mol. Phylogenet. Evol.">
        <title>Genome-scale phylogeny and comparative genomics of the fungal order Sordariales.</title>
        <authorList>
            <person name="Hensen N."/>
            <person name="Bonometti L."/>
            <person name="Westerberg I."/>
            <person name="Brannstrom I.O."/>
            <person name="Guillou S."/>
            <person name="Cros-Aarteil S."/>
            <person name="Calhoun S."/>
            <person name="Haridas S."/>
            <person name="Kuo A."/>
            <person name="Mondo S."/>
            <person name="Pangilinan J."/>
            <person name="Riley R."/>
            <person name="LaButti K."/>
            <person name="Andreopoulos B."/>
            <person name="Lipzen A."/>
            <person name="Chen C."/>
            <person name="Yan M."/>
            <person name="Daum C."/>
            <person name="Ng V."/>
            <person name="Clum A."/>
            <person name="Steindorff A."/>
            <person name="Ohm R.A."/>
            <person name="Martin F."/>
            <person name="Silar P."/>
            <person name="Natvig D.O."/>
            <person name="Lalanne C."/>
            <person name="Gautier V."/>
            <person name="Ament-Velasquez S.L."/>
            <person name="Kruys A."/>
            <person name="Hutchinson M.I."/>
            <person name="Powell A.J."/>
            <person name="Barry K."/>
            <person name="Miller A.N."/>
            <person name="Grigoriev I.V."/>
            <person name="Debuchy R."/>
            <person name="Gladieux P."/>
            <person name="Hiltunen Thoren M."/>
            <person name="Johannesson H."/>
        </authorList>
    </citation>
    <scope>NUCLEOTIDE SEQUENCE</scope>
    <source>
        <strain evidence="3">PSN324</strain>
    </source>
</reference>
<keyword evidence="2" id="KW-1133">Transmembrane helix</keyword>
<comment type="caution">
    <text evidence="3">The sequence shown here is derived from an EMBL/GenBank/DDBJ whole genome shotgun (WGS) entry which is preliminary data.</text>
</comment>
<dbReference type="AlphaFoldDB" id="A0AAV9HYJ0"/>
<feature type="transmembrane region" description="Helical" evidence="2">
    <location>
        <begin position="140"/>
        <end position="163"/>
    </location>
</feature>
<dbReference type="EMBL" id="MU864943">
    <property type="protein sequence ID" value="KAK4465030.1"/>
    <property type="molecule type" value="Genomic_DNA"/>
</dbReference>
<accession>A0AAV9HYJ0</accession>
<feature type="region of interest" description="Disordered" evidence="1">
    <location>
        <begin position="1"/>
        <end position="45"/>
    </location>
</feature>